<keyword evidence="2" id="KW-0472">Membrane</keyword>
<gene>
    <name evidence="3" type="ORF">FN846DRAFT_945962</name>
</gene>
<name>A0A5J5EYK7_9PEZI</name>
<feature type="compositionally biased region" description="Polar residues" evidence="1">
    <location>
        <begin position="257"/>
        <end position="284"/>
    </location>
</feature>
<comment type="caution">
    <text evidence="3">The sequence shown here is derived from an EMBL/GenBank/DDBJ whole genome shotgun (WGS) entry which is preliminary data.</text>
</comment>
<feature type="region of interest" description="Disordered" evidence="1">
    <location>
        <begin position="399"/>
        <end position="418"/>
    </location>
</feature>
<feature type="compositionally biased region" description="Polar residues" evidence="1">
    <location>
        <begin position="327"/>
        <end position="355"/>
    </location>
</feature>
<keyword evidence="2" id="KW-1133">Transmembrane helix</keyword>
<dbReference type="AlphaFoldDB" id="A0A5J5EYK7"/>
<reference evidence="3 4" key="1">
    <citation type="submission" date="2019-09" db="EMBL/GenBank/DDBJ databases">
        <title>Draft genome of the ectomycorrhizal ascomycete Sphaerosporella brunnea.</title>
        <authorList>
            <consortium name="DOE Joint Genome Institute"/>
            <person name="Benucci G.M."/>
            <person name="Marozzi G."/>
            <person name="Antonielli L."/>
            <person name="Sanchez S."/>
            <person name="Marco P."/>
            <person name="Wang X."/>
            <person name="Falini L.B."/>
            <person name="Barry K."/>
            <person name="Haridas S."/>
            <person name="Lipzen A."/>
            <person name="Labutti K."/>
            <person name="Grigoriev I.V."/>
            <person name="Murat C."/>
            <person name="Martin F."/>
            <person name="Albertini E."/>
            <person name="Donnini D."/>
            <person name="Bonito G."/>
        </authorList>
    </citation>
    <scope>NUCLEOTIDE SEQUENCE [LARGE SCALE GENOMIC DNA]</scope>
    <source>
        <strain evidence="3 4">Sb_GMNB300</strain>
    </source>
</reference>
<evidence type="ECO:0000313" key="4">
    <source>
        <dbReference type="Proteomes" id="UP000326924"/>
    </source>
</evidence>
<evidence type="ECO:0000313" key="3">
    <source>
        <dbReference type="EMBL" id="KAA8908115.1"/>
    </source>
</evidence>
<dbReference type="OrthoDB" id="5390513at2759"/>
<dbReference type="InParanoid" id="A0A5J5EYK7"/>
<feature type="region of interest" description="Disordered" evidence="1">
    <location>
        <begin position="74"/>
        <end position="94"/>
    </location>
</feature>
<accession>A0A5J5EYK7</accession>
<keyword evidence="4" id="KW-1185">Reference proteome</keyword>
<feature type="region of interest" description="Disordered" evidence="1">
    <location>
        <begin position="324"/>
        <end position="379"/>
    </location>
</feature>
<dbReference type="EMBL" id="VXIS01000071">
    <property type="protein sequence ID" value="KAA8908115.1"/>
    <property type="molecule type" value="Genomic_DNA"/>
</dbReference>
<organism evidence="3 4">
    <name type="scientific">Sphaerosporella brunnea</name>
    <dbReference type="NCBI Taxonomy" id="1250544"/>
    <lineage>
        <taxon>Eukaryota</taxon>
        <taxon>Fungi</taxon>
        <taxon>Dikarya</taxon>
        <taxon>Ascomycota</taxon>
        <taxon>Pezizomycotina</taxon>
        <taxon>Pezizomycetes</taxon>
        <taxon>Pezizales</taxon>
        <taxon>Pyronemataceae</taxon>
        <taxon>Sphaerosporella</taxon>
    </lineage>
</organism>
<protein>
    <submittedName>
        <fullName evidence="3">Uncharacterized protein</fullName>
    </submittedName>
</protein>
<feature type="compositionally biased region" description="Polar residues" evidence="1">
    <location>
        <begin position="291"/>
        <end position="310"/>
    </location>
</feature>
<proteinExistence type="predicted"/>
<sequence>MPDRNIHTPLARFRLNGYPLPNRHSLLARTRLPVSRSHLSRDASLGWKPYREIALAERISERRRLRAAETRARAREEKTLSKRGPPAGWVPSTQTGDIEVSDITQVVSTSTTEETRARMLMSWAEKELERSRKRRAEDITRFSREIPIEEPTVLNLPVLYGGEVTRSTSNTIPVFPRRRETIHWNYPNYNDGYDIPTLNLPPALEGKFATATVTSGDRFPRAQTNNEEAEARSIPYSYRHPPSEPVSPKSKPVASPLTCTSASAETTSDYPTTDSDQRPPNSVDPSELITPPTTVSQPTSGVPSRAGSQRFQKFRSALKSAFPRVPWNSSSRKSKGTATSNSTAESSIVTGSSWKKQGVRVPPWKSTKNNTPSAAPASEPFNQVAELALLSNKTTTFERVQSSVPSPQPPPVEEEKLTRTEREYQEVLEALQQLKREMMLERSERRRSRSRGRRMERGRRNSVISVILHGLSDVGVGVLFFFFWFCFSMDSPRLCKEEG</sequence>
<dbReference type="Proteomes" id="UP000326924">
    <property type="component" value="Unassembled WGS sequence"/>
</dbReference>
<keyword evidence="2" id="KW-0812">Transmembrane</keyword>
<feature type="region of interest" description="Disordered" evidence="1">
    <location>
        <begin position="215"/>
        <end position="310"/>
    </location>
</feature>
<feature type="compositionally biased region" description="Low complexity" evidence="1">
    <location>
        <begin position="246"/>
        <end position="256"/>
    </location>
</feature>
<feature type="transmembrane region" description="Helical" evidence="2">
    <location>
        <begin position="463"/>
        <end position="485"/>
    </location>
</feature>
<evidence type="ECO:0000256" key="1">
    <source>
        <dbReference type="SAM" id="MobiDB-lite"/>
    </source>
</evidence>
<evidence type="ECO:0000256" key="2">
    <source>
        <dbReference type="SAM" id="Phobius"/>
    </source>
</evidence>